<reference evidence="1" key="1">
    <citation type="journal article" date="2021" name="Proc. Natl. Acad. Sci. U.S.A.">
        <title>A Catalog of Tens of Thousands of Viruses from Human Metagenomes Reveals Hidden Associations with Chronic Diseases.</title>
        <authorList>
            <person name="Tisza M.J."/>
            <person name="Buck C.B."/>
        </authorList>
    </citation>
    <scope>NUCLEOTIDE SEQUENCE</scope>
    <source>
        <strain evidence="1">CtKkB1</strain>
    </source>
</reference>
<dbReference type="EMBL" id="BK016195">
    <property type="protein sequence ID" value="DAG01600.1"/>
    <property type="molecule type" value="Genomic_DNA"/>
</dbReference>
<proteinExistence type="predicted"/>
<protein>
    <submittedName>
        <fullName evidence="1">Uncharacterized protein</fullName>
    </submittedName>
</protein>
<accession>A0A8S5V4B5</accession>
<evidence type="ECO:0000313" key="1">
    <source>
        <dbReference type="EMBL" id="DAG01600.1"/>
    </source>
</evidence>
<sequence length="55" mass="6320">MITKGEKEYEITECKKYWKVSRLVGDGLTICINVDKEICKTKEALASYIKSSDIF</sequence>
<name>A0A8S5V4B5_9CAUD</name>
<organism evidence="1">
    <name type="scientific">Myoviridae sp. ctKkB1</name>
    <dbReference type="NCBI Taxonomy" id="2825081"/>
    <lineage>
        <taxon>Viruses</taxon>
        <taxon>Duplodnaviria</taxon>
        <taxon>Heunggongvirae</taxon>
        <taxon>Uroviricota</taxon>
        <taxon>Caudoviricetes</taxon>
    </lineage>
</organism>